<dbReference type="PANTHER" id="PTHR48081">
    <property type="entry name" value="AB HYDROLASE SUPERFAMILY PROTEIN C4A8.06C"/>
    <property type="match status" value="1"/>
</dbReference>
<dbReference type="GO" id="GO:0046555">
    <property type="term" value="F:acetylxylan esterase activity"/>
    <property type="evidence" value="ECO:0007669"/>
    <property type="project" value="UniProtKB-EC"/>
</dbReference>
<evidence type="ECO:0000256" key="2">
    <source>
        <dbReference type="SAM" id="SignalP"/>
    </source>
</evidence>
<dbReference type="AlphaFoldDB" id="A0A517SD88"/>
<evidence type="ECO:0000313" key="5">
    <source>
        <dbReference type="Proteomes" id="UP000315700"/>
    </source>
</evidence>
<reference evidence="4 5" key="1">
    <citation type="submission" date="2019-02" db="EMBL/GenBank/DDBJ databases">
        <title>Deep-cultivation of Planctomycetes and their phenomic and genomic characterization uncovers novel biology.</title>
        <authorList>
            <person name="Wiegand S."/>
            <person name="Jogler M."/>
            <person name="Boedeker C."/>
            <person name="Pinto D."/>
            <person name="Vollmers J."/>
            <person name="Rivas-Marin E."/>
            <person name="Kohn T."/>
            <person name="Peeters S.H."/>
            <person name="Heuer A."/>
            <person name="Rast P."/>
            <person name="Oberbeckmann S."/>
            <person name="Bunk B."/>
            <person name="Jeske O."/>
            <person name="Meyerdierks A."/>
            <person name="Storesund J.E."/>
            <person name="Kallscheuer N."/>
            <person name="Luecker S."/>
            <person name="Lage O.M."/>
            <person name="Pohl T."/>
            <person name="Merkel B.J."/>
            <person name="Hornburger P."/>
            <person name="Mueller R.-W."/>
            <person name="Bruemmer F."/>
            <person name="Labrenz M."/>
            <person name="Spormann A.M."/>
            <person name="Op den Camp H."/>
            <person name="Overmann J."/>
            <person name="Amann R."/>
            <person name="Jetten M.S.M."/>
            <person name="Mascher T."/>
            <person name="Medema M.H."/>
            <person name="Devos D.P."/>
            <person name="Kaster A.-K."/>
            <person name="Ovreas L."/>
            <person name="Rohde M."/>
            <person name="Galperin M.Y."/>
            <person name="Jogler C."/>
        </authorList>
    </citation>
    <scope>NUCLEOTIDE SEQUENCE [LARGE SCALE GENOMIC DNA]</scope>
    <source>
        <strain evidence="4 5">Pan44</strain>
    </source>
</reference>
<dbReference type="KEGG" id="ccos:Pan44_21190"/>
<dbReference type="InterPro" id="IPR050300">
    <property type="entry name" value="GDXG_lipolytic_enzyme"/>
</dbReference>
<keyword evidence="5" id="KW-1185">Reference proteome</keyword>
<dbReference type="PANTHER" id="PTHR48081:SF6">
    <property type="entry name" value="PEPTIDASE S9 PROLYL OLIGOPEPTIDASE CATALYTIC DOMAIN-CONTAINING PROTEIN"/>
    <property type="match status" value="1"/>
</dbReference>
<feature type="chain" id="PRO_5021860767" evidence="2">
    <location>
        <begin position="22"/>
        <end position="300"/>
    </location>
</feature>
<gene>
    <name evidence="4" type="primary">axeA1_2</name>
    <name evidence="4" type="ORF">Pan44_21190</name>
</gene>
<evidence type="ECO:0000313" key="4">
    <source>
        <dbReference type="EMBL" id="QDT54092.1"/>
    </source>
</evidence>
<dbReference type="EC" id="3.1.1.72" evidence="4"/>
<dbReference type="Proteomes" id="UP000315700">
    <property type="component" value="Chromosome"/>
</dbReference>
<dbReference type="OrthoDB" id="9794725at2"/>
<feature type="signal peptide" evidence="2">
    <location>
        <begin position="1"/>
        <end position="21"/>
    </location>
</feature>
<dbReference type="InterPro" id="IPR049492">
    <property type="entry name" value="BD-FAE-like_dom"/>
</dbReference>
<protein>
    <submittedName>
        <fullName evidence="4">Acetylxylan esterase</fullName>
        <ecNumber evidence="4">3.1.1.72</ecNumber>
    </submittedName>
</protein>
<evidence type="ECO:0000259" key="3">
    <source>
        <dbReference type="Pfam" id="PF20434"/>
    </source>
</evidence>
<dbReference type="Gene3D" id="3.40.50.1820">
    <property type="entry name" value="alpha/beta hydrolase"/>
    <property type="match status" value="1"/>
</dbReference>
<keyword evidence="1 4" id="KW-0378">Hydrolase</keyword>
<name>A0A517SD88_9PLAN</name>
<keyword evidence="2" id="KW-0732">Signal</keyword>
<dbReference type="Pfam" id="PF20434">
    <property type="entry name" value="BD-FAE"/>
    <property type="match status" value="1"/>
</dbReference>
<sequence precursor="true">MRVSALCLFLAVFSVATSARAVEPQQIVLWPDGMPAPVVPADPPESVERGKDGISRRSNVSQPRLFVFSPPAGVPKSGAAIIVVPGGGLGRLADEHEGSDACIWLAKQGVVAFQLAYRTPTNKLADPYAGPAQDVQQSVRVVRARAAELEIDAAKVGVLGFSAGGHAALIAASNDLLFAEAKGTESHKPGFLVLLYPYKIYDPTTQSLQSAIRLDGGLPPTFIAQMGDDTGSVPQGSALLYLELVNRRIPAELHIYERGGHGFGMRSRPNATGPTDWQARATDWLRQRGFVAPAEPAIGQ</sequence>
<dbReference type="EMBL" id="CP036271">
    <property type="protein sequence ID" value="QDT54092.1"/>
    <property type="molecule type" value="Genomic_DNA"/>
</dbReference>
<feature type="domain" description="BD-FAE-like" evidence="3">
    <location>
        <begin position="78"/>
        <end position="173"/>
    </location>
</feature>
<dbReference type="SUPFAM" id="SSF53474">
    <property type="entry name" value="alpha/beta-Hydrolases"/>
    <property type="match status" value="1"/>
</dbReference>
<accession>A0A517SD88</accession>
<dbReference type="RefSeq" id="WP_145029852.1">
    <property type="nucleotide sequence ID" value="NZ_CP036271.1"/>
</dbReference>
<proteinExistence type="predicted"/>
<evidence type="ECO:0000256" key="1">
    <source>
        <dbReference type="ARBA" id="ARBA00022801"/>
    </source>
</evidence>
<dbReference type="InterPro" id="IPR029058">
    <property type="entry name" value="AB_hydrolase_fold"/>
</dbReference>
<dbReference type="InParanoid" id="A0A517SD88"/>
<organism evidence="4 5">
    <name type="scientific">Caulifigura coniformis</name>
    <dbReference type="NCBI Taxonomy" id="2527983"/>
    <lineage>
        <taxon>Bacteria</taxon>
        <taxon>Pseudomonadati</taxon>
        <taxon>Planctomycetota</taxon>
        <taxon>Planctomycetia</taxon>
        <taxon>Planctomycetales</taxon>
        <taxon>Planctomycetaceae</taxon>
        <taxon>Caulifigura</taxon>
    </lineage>
</organism>